<proteinExistence type="predicted"/>
<dbReference type="AlphaFoldDB" id="A0A3A5KR04"/>
<protein>
    <recommendedName>
        <fullName evidence="3">DUF4238 domain-containing protein</fullName>
    </recommendedName>
</protein>
<comment type="caution">
    <text evidence="1">The sequence shown here is derived from an EMBL/GenBank/DDBJ whole genome shotgun (WGS) entry which is preliminary data.</text>
</comment>
<accession>A0A3A5KR04</accession>
<dbReference type="RefSeq" id="WP_120016472.1">
    <property type="nucleotide sequence ID" value="NZ_QZWZ01000018.1"/>
</dbReference>
<dbReference type="OrthoDB" id="5918636at2"/>
<dbReference type="Proteomes" id="UP000272706">
    <property type="component" value="Unassembled WGS sequence"/>
</dbReference>
<reference evidence="1 2" key="1">
    <citation type="submission" date="2018-09" db="EMBL/GenBank/DDBJ databases">
        <title>Mesorhizobium carmichaelinearum sp. nov. isolated from Carmichaelinea spp. root nodules in New Zealand.</title>
        <authorList>
            <person name="De Meyer S.E."/>
        </authorList>
    </citation>
    <scope>NUCLEOTIDE SEQUENCE [LARGE SCALE GENOMIC DNA]</scope>
    <source>
        <strain evidence="1 2">ICMP19557</strain>
    </source>
</reference>
<dbReference type="EMBL" id="QZWZ01000018">
    <property type="protein sequence ID" value="RJT35064.1"/>
    <property type="molecule type" value="Genomic_DNA"/>
</dbReference>
<organism evidence="1 2">
    <name type="scientific">Mesorhizobium waimense</name>
    <dbReference type="NCBI Taxonomy" id="1300307"/>
    <lineage>
        <taxon>Bacteria</taxon>
        <taxon>Pseudomonadati</taxon>
        <taxon>Pseudomonadota</taxon>
        <taxon>Alphaproteobacteria</taxon>
        <taxon>Hyphomicrobiales</taxon>
        <taxon>Phyllobacteriaceae</taxon>
        <taxon>Mesorhizobium</taxon>
    </lineage>
</organism>
<evidence type="ECO:0000313" key="1">
    <source>
        <dbReference type="EMBL" id="RJT35064.1"/>
    </source>
</evidence>
<evidence type="ECO:0000313" key="2">
    <source>
        <dbReference type="Proteomes" id="UP000272706"/>
    </source>
</evidence>
<name>A0A3A5KR04_9HYPH</name>
<keyword evidence="2" id="KW-1185">Reference proteome</keyword>
<evidence type="ECO:0008006" key="3">
    <source>
        <dbReference type="Google" id="ProtNLM"/>
    </source>
</evidence>
<sequence>MGVRNCSRPLLLGDDPLERIGDLYRPKCLINLPLSPSHAFFAANDRSVTEKIERLTDRRVVDATNISTISTAKKFVYGNAEPSFVEQYLLRKLESPPP</sequence>
<gene>
    <name evidence="1" type="ORF">D3227_22415</name>
</gene>